<dbReference type="GO" id="GO:0005829">
    <property type="term" value="C:cytosol"/>
    <property type="evidence" value="ECO:0007669"/>
    <property type="project" value="TreeGrafter"/>
</dbReference>
<sequence>MIRRLGDFRPNTQNFLRLRQGVLGWRGTEQKGRLVLAGIDESRAFVPINIAVLTVSDTRTQSNDTSGDILAERIVQKGHCVIDRKILPDDQDSLVAQLDAWCDAPDVDVIITTGGTGVTGRDVTVEAHRRLYEKEIPGFGELFRWLSFKTIGTSTVQSRATAGVCRGTYMFALPGSTGACKDAWDDILHYQLDIRHRPCNFVELMPRLTEV</sequence>
<dbReference type="InterPro" id="IPR001453">
    <property type="entry name" value="MoaB/Mog_dom"/>
</dbReference>
<dbReference type="NCBIfam" id="TIGR00177">
    <property type="entry name" value="molyb_syn"/>
    <property type="match status" value="1"/>
</dbReference>
<evidence type="ECO:0000256" key="2">
    <source>
        <dbReference type="ARBA" id="ARBA00006112"/>
    </source>
</evidence>
<evidence type="ECO:0000256" key="1">
    <source>
        <dbReference type="ARBA" id="ARBA00005046"/>
    </source>
</evidence>
<dbReference type="SUPFAM" id="SSF53218">
    <property type="entry name" value="Molybdenum cofactor biosynthesis proteins"/>
    <property type="match status" value="1"/>
</dbReference>
<dbReference type="InterPro" id="IPR012245">
    <property type="entry name" value="MoaB"/>
</dbReference>
<gene>
    <name evidence="6" type="primary">moaB</name>
    <name evidence="6" type="ORF">COO92_04600</name>
</gene>
<feature type="domain" description="MoaB/Mog" evidence="5">
    <location>
        <begin position="51"/>
        <end position="195"/>
    </location>
</feature>
<dbReference type="InterPro" id="IPR013484">
    <property type="entry name" value="MoaB_proteobac"/>
</dbReference>
<accession>A0A2N3L9D3</accession>
<dbReference type="Proteomes" id="UP000233332">
    <property type="component" value="Unassembled WGS sequence"/>
</dbReference>
<dbReference type="InterPro" id="IPR008284">
    <property type="entry name" value="MoCF_biosynth_CS"/>
</dbReference>
<dbReference type="PANTHER" id="PTHR43232:SF2">
    <property type="entry name" value="MOLYBDENUM COFACTOR BIOSYNTHESIS PROTEIN B"/>
    <property type="match status" value="1"/>
</dbReference>
<organism evidence="6 7">
    <name type="scientific">Thalassospira lohafexi</name>
    <dbReference type="NCBI Taxonomy" id="744227"/>
    <lineage>
        <taxon>Bacteria</taxon>
        <taxon>Pseudomonadati</taxon>
        <taxon>Pseudomonadota</taxon>
        <taxon>Alphaproteobacteria</taxon>
        <taxon>Rhodospirillales</taxon>
        <taxon>Thalassospiraceae</taxon>
        <taxon>Thalassospira</taxon>
    </lineage>
</organism>
<evidence type="ECO:0000259" key="5">
    <source>
        <dbReference type="SMART" id="SM00852"/>
    </source>
</evidence>
<dbReference type="Pfam" id="PF00994">
    <property type="entry name" value="MoCF_biosynth"/>
    <property type="match status" value="1"/>
</dbReference>
<keyword evidence="7" id="KW-1185">Reference proteome</keyword>
<evidence type="ECO:0000256" key="3">
    <source>
        <dbReference type="ARBA" id="ARBA00015262"/>
    </source>
</evidence>
<protein>
    <recommendedName>
        <fullName evidence="3">Molybdenum cofactor biosynthesis protein B</fullName>
    </recommendedName>
</protein>
<proteinExistence type="inferred from homology"/>
<dbReference type="PROSITE" id="PS01078">
    <property type="entry name" value="MOCF_BIOSYNTHESIS_1"/>
    <property type="match status" value="1"/>
</dbReference>
<dbReference type="SMART" id="SM00852">
    <property type="entry name" value="MoCF_biosynth"/>
    <property type="match status" value="1"/>
</dbReference>
<dbReference type="PANTHER" id="PTHR43232">
    <property type="entry name" value="MOLYBDENUM COFACTOR BIOSYNTHESIS PROTEIN B"/>
    <property type="match status" value="1"/>
</dbReference>
<dbReference type="AlphaFoldDB" id="A0A2N3L9D3"/>
<dbReference type="InterPro" id="IPR036425">
    <property type="entry name" value="MoaB/Mog-like_dom_sf"/>
</dbReference>
<keyword evidence="4" id="KW-0501">Molybdenum cofactor biosynthesis</keyword>
<dbReference type="EMBL" id="NXGX01000002">
    <property type="protein sequence ID" value="PKR59327.1"/>
    <property type="molecule type" value="Genomic_DNA"/>
</dbReference>
<dbReference type="CDD" id="cd00886">
    <property type="entry name" value="MogA_MoaB"/>
    <property type="match status" value="1"/>
</dbReference>
<comment type="similarity">
    <text evidence="2">Belongs to the MoaB/Mog family.</text>
</comment>
<name>A0A2N3L9D3_9PROT</name>
<dbReference type="UniPathway" id="UPA00344"/>
<dbReference type="Gene3D" id="3.40.980.10">
    <property type="entry name" value="MoaB/Mog-like domain"/>
    <property type="match status" value="1"/>
</dbReference>
<comment type="caution">
    <text evidence="6">The sequence shown here is derived from an EMBL/GenBank/DDBJ whole genome shotgun (WGS) entry which is preliminary data.</text>
</comment>
<comment type="pathway">
    <text evidence="1">Cofactor biosynthesis; molybdopterin biosynthesis.</text>
</comment>
<evidence type="ECO:0000256" key="4">
    <source>
        <dbReference type="ARBA" id="ARBA00023150"/>
    </source>
</evidence>
<evidence type="ECO:0000313" key="6">
    <source>
        <dbReference type="EMBL" id="PKR59327.1"/>
    </source>
</evidence>
<dbReference type="GO" id="GO:0006777">
    <property type="term" value="P:Mo-molybdopterin cofactor biosynthetic process"/>
    <property type="evidence" value="ECO:0007669"/>
    <property type="project" value="UniProtKB-KW"/>
</dbReference>
<reference evidence="6 7" key="1">
    <citation type="submission" date="2017-09" db="EMBL/GenBank/DDBJ databases">
        <title>Biodiversity and function of Thalassospira species in the particle-attached aromatic-hydrocarbon-degrading consortia from the surface seawater of the China South Sea.</title>
        <authorList>
            <person name="Dong C."/>
            <person name="Lai Q."/>
            <person name="Shao Z."/>
        </authorList>
    </citation>
    <scope>NUCLEOTIDE SEQUENCE [LARGE SCALE GENOMIC DNA]</scope>
    <source>
        <strain evidence="6 7">139Z-12</strain>
    </source>
</reference>
<dbReference type="NCBIfam" id="TIGR02667">
    <property type="entry name" value="moaB_proteo"/>
    <property type="match status" value="1"/>
</dbReference>
<evidence type="ECO:0000313" key="7">
    <source>
        <dbReference type="Proteomes" id="UP000233332"/>
    </source>
</evidence>